<evidence type="ECO:0000256" key="7">
    <source>
        <dbReference type="SAM" id="Phobius"/>
    </source>
</evidence>
<proteinExistence type="inferred from homology"/>
<evidence type="ECO:0000256" key="6">
    <source>
        <dbReference type="ARBA" id="ARBA00023136"/>
    </source>
</evidence>
<evidence type="ECO:0000256" key="5">
    <source>
        <dbReference type="ARBA" id="ARBA00022989"/>
    </source>
</evidence>
<protein>
    <submittedName>
        <fullName evidence="8">Oligosaccharide flippase family protein</fullName>
    </submittedName>
</protein>
<dbReference type="AlphaFoldDB" id="A0A931J2T4"/>
<dbReference type="PANTHER" id="PTHR30250:SF10">
    <property type="entry name" value="LIPOPOLYSACCHARIDE BIOSYNTHESIS PROTEIN WZXC"/>
    <property type="match status" value="1"/>
</dbReference>
<feature type="transmembrane region" description="Helical" evidence="7">
    <location>
        <begin position="75"/>
        <end position="98"/>
    </location>
</feature>
<dbReference type="InterPro" id="IPR050833">
    <property type="entry name" value="Poly_Biosynth_Transport"/>
</dbReference>
<evidence type="ECO:0000256" key="4">
    <source>
        <dbReference type="ARBA" id="ARBA00022692"/>
    </source>
</evidence>
<dbReference type="Pfam" id="PF13440">
    <property type="entry name" value="Polysacc_synt_3"/>
    <property type="match status" value="1"/>
</dbReference>
<keyword evidence="3" id="KW-1003">Cell membrane</keyword>
<keyword evidence="9" id="KW-1185">Reference proteome</keyword>
<feature type="transmembrane region" description="Helical" evidence="7">
    <location>
        <begin position="283"/>
        <end position="303"/>
    </location>
</feature>
<feature type="transmembrane region" description="Helical" evidence="7">
    <location>
        <begin position="110"/>
        <end position="131"/>
    </location>
</feature>
<keyword evidence="6 7" id="KW-0472">Membrane</keyword>
<evidence type="ECO:0000313" key="8">
    <source>
        <dbReference type="EMBL" id="MBH9576509.1"/>
    </source>
</evidence>
<sequence>MSVRRSLAFSFMDRYAGLALSIASSMAIARLLTPAEVGTFSVVMALLMLLMTVRDLGAGQYIVQTPEVGPAQIRAVWTVQLALGSLLALLCLLASWPVASFYREPRMQPMMAVLALNFLLNPIGSITYAWLMREMRFGALAWGRFSAALAGALVSIGLAWSGHGPISLAWGSLASTVANALVLSLFRPGQFPWLPGLTHVREVLKFGSRMTGASVLGTLSNSAPEFLLARLQSLTAAGFYSRANGLVSMFRSLVSDAVNAVTLPYFAQAAREQRDLPQAFTRVQSYLCALGWSFALGVLLLAHPLMRVLYGPQWDEAVPLARWLALALLFQVPISNCQIALTSTGAAQRVLRATAWQSGCLVLAAVTTAHWGVQVLTQALVLSAAFGLVGWLMQVRAHLGLSLRALAAALLPSAGVALCSASGPLLVLWALGEQPAQPLLALALGGALAAFGFVAGCVLLRHPFVEEIRKMTKKLRP</sequence>
<dbReference type="Proteomes" id="UP000613266">
    <property type="component" value="Unassembled WGS sequence"/>
</dbReference>
<keyword evidence="5 7" id="KW-1133">Transmembrane helix</keyword>
<feature type="transmembrane region" description="Helical" evidence="7">
    <location>
        <begin position="438"/>
        <end position="460"/>
    </location>
</feature>
<dbReference type="PANTHER" id="PTHR30250">
    <property type="entry name" value="PST FAMILY PREDICTED COLANIC ACID TRANSPORTER"/>
    <property type="match status" value="1"/>
</dbReference>
<evidence type="ECO:0000256" key="2">
    <source>
        <dbReference type="ARBA" id="ARBA00007430"/>
    </source>
</evidence>
<comment type="caution">
    <text evidence="8">The sequence shown here is derived from an EMBL/GenBank/DDBJ whole genome shotgun (WGS) entry which is preliminary data.</text>
</comment>
<evidence type="ECO:0000256" key="1">
    <source>
        <dbReference type="ARBA" id="ARBA00004651"/>
    </source>
</evidence>
<feature type="transmembrane region" description="Helical" evidence="7">
    <location>
        <begin position="375"/>
        <end position="393"/>
    </location>
</feature>
<dbReference type="RefSeq" id="WP_198110121.1">
    <property type="nucleotide sequence ID" value="NZ_JAEDAK010000003.1"/>
</dbReference>
<feature type="transmembrane region" description="Helical" evidence="7">
    <location>
        <begin position="168"/>
        <end position="186"/>
    </location>
</feature>
<gene>
    <name evidence="8" type="ORF">I7X39_06300</name>
</gene>
<reference evidence="8" key="1">
    <citation type="submission" date="2020-12" db="EMBL/GenBank/DDBJ databases">
        <title>The genome sequence of Inhella sp. 1Y17.</title>
        <authorList>
            <person name="Liu Y."/>
        </authorList>
    </citation>
    <scope>NUCLEOTIDE SEQUENCE</scope>
    <source>
        <strain evidence="8">1Y17</strain>
    </source>
</reference>
<comment type="similarity">
    <text evidence="2">Belongs to the polysaccharide synthase family.</text>
</comment>
<dbReference type="EMBL" id="JAEDAK010000003">
    <property type="protein sequence ID" value="MBH9576509.1"/>
    <property type="molecule type" value="Genomic_DNA"/>
</dbReference>
<organism evidence="8 9">
    <name type="scientific">Inhella proteolytica</name>
    <dbReference type="NCBI Taxonomy" id="2795029"/>
    <lineage>
        <taxon>Bacteria</taxon>
        <taxon>Pseudomonadati</taxon>
        <taxon>Pseudomonadota</taxon>
        <taxon>Betaproteobacteria</taxon>
        <taxon>Burkholderiales</taxon>
        <taxon>Sphaerotilaceae</taxon>
        <taxon>Inhella</taxon>
    </lineage>
</organism>
<dbReference type="GO" id="GO:0005886">
    <property type="term" value="C:plasma membrane"/>
    <property type="evidence" value="ECO:0007669"/>
    <property type="project" value="UniProtKB-SubCell"/>
</dbReference>
<feature type="transmembrane region" description="Helical" evidence="7">
    <location>
        <begin position="405"/>
        <end position="432"/>
    </location>
</feature>
<feature type="transmembrane region" description="Helical" evidence="7">
    <location>
        <begin position="39"/>
        <end position="63"/>
    </location>
</feature>
<evidence type="ECO:0000256" key="3">
    <source>
        <dbReference type="ARBA" id="ARBA00022475"/>
    </source>
</evidence>
<name>A0A931J2T4_9BURK</name>
<feature type="transmembrane region" description="Helical" evidence="7">
    <location>
        <begin position="143"/>
        <end position="162"/>
    </location>
</feature>
<evidence type="ECO:0000313" key="9">
    <source>
        <dbReference type="Proteomes" id="UP000613266"/>
    </source>
</evidence>
<keyword evidence="4 7" id="KW-0812">Transmembrane</keyword>
<accession>A0A931J2T4</accession>
<comment type="subcellular location">
    <subcellularLocation>
        <location evidence="1">Cell membrane</location>
        <topology evidence="1">Multi-pass membrane protein</topology>
    </subcellularLocation>
</comment>